<keyword evidence="2" id="KW-0689">Ribosomal protein</keyword>
<dbReference type="OrthoDB" id="525520at2759"/>
<organism evidence="4 5">
    <name type="scientific">Apiotrichum porosum</name>
    <dbReference type="NCBI Taxonomy" id="105984"/>
    <lineage>
        <taxon>Eukaryota</taxon>
        <taxon>Fungi</taxon>
        <taxon>Dikarya</taxon>
        <taxon>Basidiomycota</taxon>
        <taxon>Agaricomycotina</taxon>
        <taxon>Tremellomycetes</taxon>
        <taxon>Trichosporonales</taxon>
        <taxon>Trichosporonaceae</taxon>
        <taxon>Apiotrichum</taxon>
    </lineage>
</organism>
<protein>
    <recommendedName>
        <fullName evidence="6">37S ribosomal protein subunit sws2, mitochondrial</fullName>
    </recommendedName>
</protein>
<comment type="caution">
    <text evidence="4">The sequence shown here is derived from an EMBL/GenBank/DDBJ whole genome shotgun (WGS) entry which is preliminary data.</text>
</comment>
<dbReference type="PANTHER" id="PTHR10871">
    <property type="entry name" value="30S RIBOSOMAL PROTEIN S13/40S RIBOSOMAL PROTEIN S18"/>
    <property type="match status" value="1"/>
</dbReference>
<dbReference type="GO" id="GO:0006412">
    <property type="term" value="P:translation"/>
    <property type="evidence" value="ECO:0007669"/>
    <property type="project" value="InterPro"/>
</dbReference>
<evidence type="ECO:0000256" key="2">
    <source>
        <dbReference type="ARBA" id="ARBA00022980"/>
    </source>
</evidence>
<evidence type="ECO:0000313" key="4">
    <source>
        <dbReference type="EMBL" id="RSH83128.1"/>
    </source>
</evidence>
<dbReference type="InterPro" id="IPR027437">
    <property type="entry name" value="Rbsml_uS13_C"/>
</dbReference>
<dbReference type="Gene3D" id="4.10.910.10">
    <property type="entry name" value="30s ribosomal protein s13, domain 2"/>
    <property type="match status" value="1"/>
</dbReference>
<name>A0A427XW61_9TREE</name>
<proteinExistence type="inferred from homology"/>
<dbReference type="Gene3D" id="1.10.8.50">
    <property type="match status" value="1"/>
</dbReference>
<evidence type="ECO:0000256" key="1">
    <source>
        <dbReference type="ARBA" id="ARBA00008080"/>
    </source>
</evidence>
<dbReference type="SUPFAM" id="SSF46946">
    <property type="entry name" value="S13-like H2TH domain"/>
    <property type="match status" value="1"/>
</dbReference>
<dbReference type="GO" id="GO:0003723">
    <property type="term" value="F:RNA binding"/>
    <property type="evidence" value="ECO:0007669"/>
    <property type="project" value="InterPro"/>
</dbReference>
<dbReference type="InterPro" id="IPR001892">
    <property type="entry name" value="Ribosomal_uS13"/>
</dbReference>
<evidence type="ECO:0000256" key="3">
    <source>
        <dbReference type="ARBA" id="ARBA00023274"/>
    </source>
</evidence>
<comment type="similarity">
    <text evidence="1">Belongs to the universal ribosomal protein uS13 family.</text>
</comment>
<dbReference type="RefSeq" id="XP_028477080.1">
    <property type="nucleotide sequence ID" value="XM_028622188.1"/>
</dbReference>
<keyword evidence="5" id="KW-1185">Reference proteome</keyword>
<dbReference type="GeneID" id="39591329"/>
<sequence>MHLLGRHLPDHQLIGYALKAFYGLSHHTSRRLLARISIPERALVSELTETQITALSGFLSSPSTAPRAASTPLAPPLFGAAAASSSRVPHPSDAELQAAILADPLNTLLIESDLRRSRNADIAHHRQIGTYRGRRHAMALPVRGQNTRTNAHTAKRLNRLVRRAYSTSPILNMLADAEVPQPPSEILRLLGKQ</sequence>
<gene>
    <name evidence="4" type="ORF">EHS24_006786</name>
</gene>
<dbReference type="Pfam" id="PF00416">
    <property type="entry name" value="Ribosomal_S13"/>
    <property type="match status" value="1"/>
</dbReference>
<dbReference type="Proteomes" id="UP000279236">
    <property type="component" value="Unassembled WGS sequence"/>
</dbReference>
<dbReference type="GO" id="GO:0003735">
    <property type="term" value="F:structural constituent of ribosome"/>
    <property type="evidence" value="ECO:0007669"/>
    <property type="project" value="InterPro"/>
</dbReference>
<reference evidence="4 5" key="1">
    <citation type="submission" date="2018-11" db="EMBL/GenBank/DDBJ databases">
        <title>Genome sequence of Apiotrichum porosum DSM 27194.</title>
        <authorList>
            <person name="Aliyu H."/>
            <person name="Gorte O."/>
            <person name="Ochsenreither K."/>
        </authorList>
    </citation>
    <scope>NUCLEOTIDE SEQUENCE [LARGE SCALE GENOMIC DNA]</scope>
    <source>
        <strain evidence="4 5">DSM 27194</strain>
    </source>
</reference>
<keyword evidence="3" id="KW-0687">Ribonucleoprotein</keyword>
<accession>A0A427XW61</accession>
<dbReference type="InterPro" id="IPR010979">
    <property type="entry name" value="Ribosomal_uS13-like_H2TH"/>
</dbReference>
<dbReference type="PANTHER" id="PTHR10871:SF1">
    <property type="entry name" value="SMALL RIBOSOMAL SUBUNIT PROTEIN US13M"/>
    <property type="match status" value="1"/>
</dbReference>
<dbReference type="GO" id="GO:0005739">
    <property type="term" value="C:mitochondrion"/>
    <property type="evidence" value="ECO:0007669"/>
    <property type="project" value="TreeGrafter"/>
</dbReference>
<dbReference type="EMBL" id="RSCE01000004">
    <property type="protein sequence ID" value="RSH83128.1"/>
    <property type="molecule type" value="Genomic_DNA"/>
</dbReference>
<evidence type="ECO:0008006" key="6">
    <source>
        <dbReference type="Google" id="ProtNLM"/>
    </source>
</evidence>
<dbReference type="GO" id="GO:0015935">
    <property type="term" value="C:small ribosomal subunit"/>
    <property type="evidence" value="ECO:0007669"/>
    <property type="project" value="TreeGrafter"/>
</dbReference>
<evidence type="ECO:0000313" key="5">
    <source>
        <dbReference type="Proteomes" id="UP000279236"/>
    </source>
</evidence>
<dbReference type="AlphaFoldDB" id="A0A427XW61"/>
<dbReference type="PROSITE" id="PS50159">
    <property type="entry name" value="RIBOSOMAL_S13_2"/>
    <property type="match status" value="1"/>
</dbReference>
<dbReference type="STRING" id="105984.A0A427XW61"/>